<organism evidence="1 2">
    <name type="scientific">Portunus trituberculatus</name>
    <name type="common">Swimming crab</name>
    <name type="synonym">Neptunus trituberculatus</name>
    <dbReference type="NCBI Taxonomy" id="210409"/>
    <lineage>
        <taxon>Eukaryota</taxon>
        <taxon>Metazoa</taxon>
        <taxon>Ecdysozoa</taxon>
        <taxon>Arthropoda</taxon>
        <taxon>Crustacea</taxon>
        <taxon>Multicrustacea</taxon>
        <taxon>Malacostraca</taxon>
        <taxon>Eumalacostraca</taxon>
        <taxon>Eucarida</taxon>
        <taxon>Decapoda</taxon>
        <taxon>Pleocyemata</taxon>
        <taxon>Brachyura</taxon>
        <taxon>Eubrachyura</taxon>
        <taxon>Portunoidea</taxon>
        <taxon>Portunidae</taxon>
        <taxon>Portuninae</taxon>
        <taxon>Portunus</taxon>
    </lineage>
</organism>
<sequence length="30" mass="3467">MCVHTFIPDLSHKPFPPLTAWHPHPCQEEA</sequence>
<comment type="caution">
    <text evidence="1">The sequence shown here is derived from an EMBL/GenBank/DDBJ whole genome shotgun (WGS) entry which is preliminary data.</text>
</comment>
<name>A0A5B7I2H8_PORTR</name>
<dbReference type="EMBL" id="VSRR010041578">
    <property type="protein sequence ID" value="MPC75647.1"/>
    <property type="molecule type" value="Genomic_DNA"/>
</dbReference>
<dbReference type="AlphaFoldDB" id="A0A5B7I2H8"/>
<reference evidence="1 2" key="1">
    <citation type="submission" date="2019-05" db="EMBL/GenBank/DDBJ databases">
        <title>Another draft genome of Portunus trituberculatus and its Hox gene families provides insights of decapod evolution.</title>
        <authorList>
            <person name="Jeong J.-H."/>
            <person name="Song I."/>
            <person name="Kim S."/>
            <person name="Choi T."/>
            <person name="Kim D."/>
            <person name="Ryu S."/>
            <person name="Kim W."/>
        </authorList>
    </citation>
    <scope>NUCLEOTIDE SEQUENCE [LARGE SCALE GENOMIC DNA]</scope>
    <source>
        <tissue evidence="1">Muscle</tissue>
    </source>
</reference>
<protein>
    <submittedName>
        <fullName evidence="1">Uncharacterized protein</fullName>
    </submittedName>
</protein>
<dbReference type="Proteomes" id="UP000324222">
    <property type="component" value="Unassembled WGS sequence"/>
</dbReference>
<evidence type="ECO:0000313" key="2">
    <source>
        <dbReference type="Proteomes" id="UP000324222"/>
    </source>
</evidence>
<gene>
    <name evidence="1" type="ORF">E2C01_070040</name>
</gene>
<evidence type="ECO:0000313" key="1">
    <source>
        <dbReference type="EMBL" id="MPC75647.1"/>
    </source>
</evidence>
<accession>A0A5B7I2H8</accession>
<keyword evidence="2" id="KW-1185">Reference proteome</keyword>
<proteinExistence type="predicted"/>